<dbReference type="Pfam" id="PF13275">
    <property type="entry name" value="S4_2"/>
    <property type="match status" value="1"/>
</dbReference>
<sequence>MQERVEIQTEMIQLGKFLQKSNVIDTGGMAKWFLSEYVVTVNGERDNRRGRKLYDGDVVEIEGIGSYVVVEEK</sequence>
<dbReference type="AlphaFoldDB" id="A0A0A5FXY0"/>
<gene>
    <name evidence="2" type="ORF">N784_08415</name>
</gene>
<organism evidence="2 3">
    <name type="scientific">Pontibacillus litoralis JSM 072002</name>
    <dbReference type="NCBI Taxonomy" id="1385512"/>
    <lineage>
        <taxon>Bacteria</taxon>
        <taxon>Bacillati</taxon>
        <taxon>Bacillota</taxon>
        <taxon>Bacilli</taxon>
        <taxon>Bacillales</taxon>
        <taxon>Bacillaceae</taxon>
        <taxon>Pontibacillus</taxon>
    </lineage>
</organism>
<dbReference type="InterPro" id="IPR014330">
    <property type="entry name" value="RNA-bd_S4-rel_YaaA"/>
</dbReference>
<evidence type="ECO:0000313" key="3">
    <source>
        <dbReference type="Proteomes" id="UP000030401"/>
    </source>
</evidence>
<comment type="caution">
    <text evidence="2">The sequence shown here is derived from an EMBL/GenBank/DDBJ whole genome shotgun (WGS) entry which is preliminary data.</text>
</comment>
<keyword evidence="3" id="KW-1185">Reference proteome</keyword>
<keyword evidence="1" id="KW-0694">RNA-binding</keyword>
<name>A0A0A5FXY0_9BACI</name>
<dbReference type="STRING" id="1385512.N784_08415"/>
<proteinExistence type="predicted"/>
<protein>
    <submittedName>
        <fullName evidence="2">Uncharacterized protein</fullName>
    </submittedName>
</protein>
<dbReference type="OrthoDB" id="9811532at2"/>
<dbReference type="GO" id="GO:0003723">
    <property type="term" value="F:RNA binding"/>
    <property type="evidence" value="ECO:0007669"/>
    <property type="project" value="UniProtKB-KW"/>
</dbReference>
<evidence type="ECO:0000256" key="1">
    <source>
        <dbReference type="PROSITE-ProRule" id="PRU00182"/>
    </source>
</evidence>
<reference evidence="2 3" key="1">
    <citation type="submission" date="2013-08" db="EMBL/GenBank/DDBJ databases">
        <authorList>
            <person name="Huang J."/>
            <person name="Wang G."/>
        </authorList>
    </citation>
    <scope>NUCLEOTIDE SEQUENCE [LARGE SCALE GENOMIC DNA]</scope>
    <source>
        <strain evidence="2 3">JSM 072002</strain>
    </source>
</reference>
<dbReference type="eggNOG" id="COG2501">
    <property type="taxonomic scope" value="Bacteria"/>
</dbReference>
<dbReference type="RefSeq" id="WP_036835220.1">
    <property type="nucleotide sequence ID" value="NZ_AVPG01000020.1"/>
</dbReference>
<accession>A0A0A5FXY0</accession>
<dbReference type="NCBIfam" id="TIGR02988">
    <property type="entry name" value="YaaA_near_RecF"/>
    <property type="match status" value="1"/>
</dbReference>
<dbReference type="EMBL" id="AVPG01000020">
    <property type="protein sequence ID" value="KGX85676.1"/>
    <property type="molecule type" value="Genomic_DNA"/>
</dbReference>
<dbReference type="Gene3D" id="3.10.290.10">
    <property type="entry name" value="RNA-binding S4 domain"/>
    <property type="match status" value="1"/>
</dbReference>
<dbReference type="Proteomes" id="UP000030401">
    <property type="component" value="Unassembled WGS sequence"/>
</dbReference>
<dbReference type="InterPro" id="IPR036986">
    <property type="entry name" value="S4_RNA-bd_sf"/>
</dbReference>
<evidence type="ECO:0000313" key="2">
    <source>
        <dbReference type="EMBL" id="KGX85676.1"/>
    </source>
</evidence>
<dbReference type="PROSITE" id="PS50889">
    <property type="entry name" value="S4"/>
    <property type="match status" value="1"/>
</dbReference>
<dbReference type="SUPFAM" id="SSF55174">
    <property type="entry name" value="Alpha-L RNA-binding motif"/>
    <property type="match status" value="1"/>
</dbReference>